<organism evidence="2 3">
    <name type="scientific">Neolewinella aquimaris</name>
    <dbReference type="NCBI Taxonomy" id="1835722"/>
    <lineage>
        <taxon>Bacteria</taxon>
        <taxon>Pseudomonadati</taxon>
        <taxon>Bacteroidota</taxon>
        <taxon>Saprospiria</taxon>
        <taxon>Saprospirales</taxon>
        <taxon>Lewinellaceae</taxon>
        <taxon>Neolewinella</taxon>
    </lineage>
</organism>
<evidence type="ECO:0000313" key="2">
    <source>
        <dbReference type="EMBL" id="MBB4080236.1"/>
    </source>
</evidence>
<dbReference type="AlphaFoldDB" id="A0A840EH51"/>
<dbReference type="RefSeq" id="WP_183496470.1">
    <property type="nucleotide sequence ID" value="NZ_JACIFF010000007.1"/>
</dbReference>
<protein>
    <submittedName>
        <fullName evidence="2">Uncharacterized protein</fullName>
    </submittedName>
</protein>
<keyword evidence="1" id="KW-0732">Signal</keyword>
<feature type="chain" id="PRO_5032867658" evidence="1">
    <location>
        <begin position="24"/>
        <end position="469"/>
    </location>
</feature>
<dbReference type="InterPro" id="IPR011050">
    <property type="entry name" value="Pectin_lyase_fold/virulence"/>
</dbReference>
<reference evidence="2 3" key="1">
    <citation type="submission" date="2020-08" db="EMBL/GenBank/DDBJ databases">
        <title>Genomic Encyclopedia of Type Strains, Phase IV (KMG-IV): sequencing the most valuable type-strain genomes for metagenomic binning, comparative biology and taxonomic classification.</title>
        <authorList>
            <person name="Goeker M."/>
        </authorList>
    </citation>
    <scope>NUCLEOTIDE SEQUENCE [LARGE SCALE GENOMIC DNA]</scope>
    <source>
        <strain evidence="2 3">DSM 105137</strain>
    </source>
</reference>
<accession>A0A840EH51</accession>
<name>A0A840EH51_9BACT</name>
<dbReference type="SUPFAM" id="SSF51126">
    <property type="entry name" value="Pectin lyase-like"/>
    <property type="match status" value="1"/>
</dbReference>
<gene>
    <name evidence="2" type="ORF">GGR28_002866</name>
</gene>
<evidence type="ECO:0000256" key="1">
    <source>
        <dbReference type="SAM" id="SignalP"/>
    </source>
</evidence>
<dbReference type="Gene3D" id="2.160.20.10">
    <property type="entry name" value="Single-stranded right-handed beta-helix, Pectin lyase-like"/>
    <property type="match status" value="1"/>
</dbReference>
<dbReference type="InterPro" id="IPR012334">
    <property type="entry name" value="Pectin_lyas_fold"/>
</dbReference>
<evidence type="ECO:0000313" key="3">
    <source>
        <dbReference type="Proteomes" id="UP000576209"/>
    </source>
</evidence>
<proteinExistence type="predicted"/>
<comment type="caution">
    <text evidence="2">The sequence shown here is derived from an EMBL/GenBank/DDBJ whole genome shotgun (WGS) entry which is preliminary data.</text>
</comment>
<feature type="signal peptide" evidence="1">
    <location>
        <begin position="1"/>
        <end position="23"/>
    </location>
</feature>
<dbReference type="PROSITE" id="PS51257">
    <property type="entry name" value="PROKAR_LIPOPROTEIN"/>
    <property type="match status" value="1"/>
</dbReference>
<dbReference type="Proteomes" id="UP000576209">
    <property type="component" value="Unassembled WGS sequence"/>
</dbReference>
<keyword evidence="3" id="KW-1185">Reference proteome</keyword>
<sequence length="469" mass="52417">MSRLFGLVLLVNVLSMMACRTTAAPVSDSLGVTFNDEVIRAVGKGEKSLKLGTGVWLTDGKKNHRMAIAGDRLTISGKGIDSTIIRRPENSLGTGSGKDFYFGAFFEPAMPTDAELNSSEWKEWVDKDGSTFLYTVLIKGNLTIENLTIDCNMQAQSIQPGDKVEHSAMLGFAGSRELLEGRFAGRRVYVAFENVTVRNVAIRNEGYADGIWISRGYFQPNIASIHFDKVTTVNRVSTKRGSITFSSPAERVEISNCSLHRLELEESTQENYANAPRHQPESQLSIWTVYDSEVAILDMAAKGYSTVIQGENVQVKENVALYQMQGQFTHCTFNKVGDPRLFRLKEMIFDDVTWIFSPDKEGRIRGIRPTPQYGENFTATFINNKFLAHGTFLKGQLISSEYSRAIDQKVNVSFIFCDFDDRFGVIPNTIGVSVKERGSWKFEGLDEASVLRLIRKGPQTDIEVKMVNQ</sequence>
<dbReference type="EMBL" id="JACIFF010000007">
    <property type="protein sequence ID" value="MBB4080236.1"/>
    <property type="molecule type" value="Genomic_DNA"/>
</dbReference>